<feature type="coiled-coil region" evidence="1">
    <location>
        <begin position="35"/>
        <end position="72"/>
    </location>
</feature>
<accession>A0A6N3FMK8</accession>
<evidence type="ECO:0000256" key="1">
    <source>
        <dbReference type="SAM" id="Coils"/>
    </source>
</evidence>
<protein>
    <recommendedName>
        <fullName evidence="3">Sigma-70 family RNA polymerase sigma factor</fullName>
    </recommendedName>
</protein>
<dbReference type="SUPFAM" id="SSF88659">
    <property type="entry name" value="Sigma3 and sigma4 domains of RNA polymerase sigma factors"/>
    <property type="match status" value="1"/>
</dbReference>
<dbReference type="InterPro" id="IPR013324">
    <property type="entry name" value="RNA_pol_sigma_r3/r4-like"/>
</dbReference>
<dbReference type="EMBL" id="CACRTQ010000065">
    <property type="protein sequence ID" value="VYU53099.1"/>
    <property type="molecule type" value="Genomic_DNA"/>
</dbReference>
<gene>
    <name evidence="2" type="ORF">EFLFYP64_02643</name>
</gene>
<sequence>MKINKRELNRWSNYSDGDDGDLAKHQKFVTALQKQAHLKGVIERLNDRIEKLEKEREEIIELIDQFNGLNNRILKLKYVEGLTLESIAEETGYTYQYIKNKHAELMRIIRFNKQLN</sequence>
<reference evidence="2" key="1">
    <citation type="submission" date="2019-11" db="EMBL/GenBank/DDBJ databases">
        <authorList>
            <person name="Feng L."/>
        </authorList>
    </citation>
    <scope>NUCLEOTIDE SEQUENCE</scope>
    <source>
        <strain evidence="2">EFaeciumLFYP64</strain>
    </source>
</reference>
<dbReference type="AlphaFoldDB" id="A0A6N3FMK8"/>
<keyword evidence="1" id="KW-0175">Coiled coil</keyword>
<name>A0A6N3FMK8_ENTFC</name>
<dbReference type="Gene3D" id="1.20.140.160">
    <property type="match status" value="1"/>
</dbReference>
<evidence type="ECO:0008006" key="3">
    <source>
        <dbReference type="Google" id="ProtNLM"/>
    </source>
</evidence>
<proteinExistence type="predicted"/>
<organism evidence="2">
    <name type="scientific">Enterococcus faecium</name>
    <name type="common">Streptococcus faecium</name>
    <dbReference type="NCBI Taxonomy" id="1352"/>
    <lineage>
        <taxon>Bacteria</taxon>
        <taxon>Bacillati</taxon>
        <taxon>Bacillota</taxon>
        <taxon>Bacilli</taxon>
        <taxon>Lactobacillales</taxon>
        <taxon>Enterococcaceae</taxon>
        <taxon>Enterococcus</taxon>
    </lineage>
</organism>
<evidence type="ECO:0000313" key="2">
    <source>
        <dbReference type="EMBL" id="VYU53099.1"/>
    </source>
</evidence>